<evidence type="ECO:0000313" key="3">
    <source>
        <dbReference type="Proteomes" id="UP000237105"/>
    </source>
</evidence>
<keyword evidence="3" id="KW-1185">Reference proteome</keyword>
<feature type="transmembrane region" description="Helical" evidence="1">
    <location>
        <begin position="6"/>
        <end position="26"/>
    </location>
</feature>
<protein>
    <submittedName>
        <fullName evidence="2">Uncharacterized protein</fullName>
    </submittedName>
</protein>
<dbReference type="EMBL" id="JXTB01000005">
    <property type="protein sequence ID" value="PON79212.1"/>
    <property type="molecule type" value="Genomic_DNA"/>
</dbReference>
<dbReference type="AlphaFoldDB" id="A0A2P5E116"/>
<dbReference type="Proteomes" id="UP000237105">
    <property type="component" value="Unassembled WGS sequence"/>
</dbReference>
<evidence type="ECO:0000313" key="2">
    <source>
        <dbReference type="EMBL" id="PON79212.1"/>
    </source>
</evidence>
<reference evidence="3" key="1">
    <citation type="submission" date="2016-06" db="EMBL/GenBank/DDBJ databases">
        <title>Parallel loss of symbiosis genes in relatives of nitrogen-fixing non-legume Parasponia.</title>
        <authorList>
            <person name="Van Velzen R."/>
            <person name="Holmer R."/>
            <person name="Bu F."/>
            <person name="Rutten L."/>
            <person name="Van Zeijl A."/>
            <person name="Liu W."/>
            <person name="Santuari L."/>
            <person name="Cao Q."/>
            <person name="Sharma T."/>
            <person name="Shen D."/>
            <person name="Roswanjaya Y."/>
            <person name="Wardhani T."/>
            <person name="Kalhor M.S."/>
            <person name="Jansen J."/>
            <person name="Van den Hoogen J."/>
            <person name="Gungor B."/>
            <person name="Hartog M."/>
            <person name="Hontelez J."/>
            <person name="Verver J."/>
            <person name="Yang W.-C."/>
            <person name="Schijlen E."/>
            <person name="Repin R."/>
            <person name="Schilthuizen M."/>
            <person name="Schranz E."/>
            <person name="Heidstra R."/>
            <person name="Miyata K."/>
            <person name="Fedorova E."/>
            <person name="Kohlen W."/>
            <person name="Bisseling T."/>
            <person name="Smit S."/>
            <person name="Geurts R."/>
        </authorList>
    </citation>
    <scope>NUCLEOTIDE SEQUENCE [LARGE SCALE GENOMIC DNA]</scope>
    <source>
        <strain evidence="3">cv. WU1-14</strain>
    </source>
</reference>
<keyword evidence="1" id="KW-1133">Transmembrane helix</keyword>
<keyword evidence="1" id="KW-0472">Membrane</keyword>
<name>A0A2P5E116_PARAD</name>
<gene>
    <name evidence="2" type="ORF">PanWU01x14_013280</name>
</gene>
<comment type="caution">
    <text evidence="2">The sequence shown here is derived from an EMBL/GenBank/DDBJ whole genome shotgun (WGS) entry which is preliminary data.</text>
</comment>
<organism evidence="2 3">
    <name type="scientific">Parasponia andersonii</name>
    <name type="common">Sponia andersonii</name>
    <dbReference type="NCBI Taxonomy" id="3476"/>
    <lineage>
        <taxon>Eukaryota</taxon>
        <taxon>Viridiplantae</taxon>
        <taxon>Streptophyta</taxon>
        <taxon>Embryophyta</taxon>
        <taxon>Tracheophyta</taxon>
        <taxon>Spermatophyta</taxon>
        <taxon>Magnoliopsida</taxon>
        <taxon>eudicotyledons</taxon>
        <taxon>Gunneridae</taxon>
        <taxon>Pentapetalae</taxon>
        <taxon>rosids</taxon>
        <taxon>fabids</taxon>
        <taxon>Rosales</taxon>
        <taxon>Cannabaceae</taxon>
        <taxon>Parasponia</taxon>
    </lineage>
</organism>
<proteinExistence type="predicted"/>
<accession>A0A2P5E116</accession>
<keyword evidence="1" id="KW-0812">Transmembrane</keyword>
<evidence type="ECO:0000256" key="1">
    <source>
        <dbReference type="SAM" id="Phobius"/>
    </source>
</evidence>
<sequence length="28" mass="3360">MPWELVLGKNWILLIQFASLILYWVLSI</sequence>